<dbReference type="Pfam" id="PF12399">
    <property type="entry name" value="BCA_ABC_TP_C"/>
    <property type="match status" value="1"/>
</dbReference>
<dbReference type="Pfam" id="PF00005">
    <property type="entry name" value="ABC_tran"/>
    <property type="match status" value="1"/>
</dbReference>
<evidence type="ECO:0000256" key="14">
    <source>
        <dbReference type="ARBA" id="ARBA00026081"/>
    </source>
</evidence>
<keyword evidence="12" id="KW-0472">Membrane</keyword>
<organism evidence="16 17">
    <name type="scientific">Sphagnum troendelagicum</name>
    <dbReference type="NCBI Taxonomy" id="128251"/>
    <lineage>
        <taxon>Eukaryota</taxon>
        <taxon>Viridiplantae</taxon>
        <taxon>Streptophyta</taxon>
        <taxon>Embryophyta</taxon>
        <taxon>Bryophyta</taxon>
        <taxon>Sphagnophytina</taxon>
        <taxon>Sphagnopsida</taxon>
        <taxon>Sphagnales</taxon>
        <taxon>Sphagnaceae</taxon>
        <taxon>Sphagnum</taxon>
    </lineage>
</organism>
<sequence length="299" mass="33515">MLKFAAERLQCFETLKLQRVVHVRKLMVSCSLSESNQEARPPLTPHPPAPPRLELQMQNVSKFYKDRKVVNEISMNIGQHEVVGLFGPNGAGKSTTFNIIVGREQPSSGCVLLGAIDITRFSLQRRARLGIGYMTQEPSVFRGLSVRDNIRLILQETGLEQDAHNLRIEELLEEFCLQDVGNTLGRALSGGERRRTELARALASNCAYGGPPKIVLIDEPFAGVDPIGVTGIQKQLRRLCEVMGMGILITDHNVNETLRICERAYMVHNGQVLASGKPDEILQDRYVQQHYLGREFRGW</sequence>
<protein>
    <recommendedName>
        <fullName evidence="4">Lipopolysaccharide export system ATP-binding protein LptB</fullName>
    </recommendedName>
</protein>
<dbReference type="SUPFAM" id="SSF52540">
    <property type="entry name" value="P-loop containing nucleoside triphosphate hydrolases"/>
    <property type="match status" value="1"/>
</dbReference>
<dbReference type="EMBL" id="OZ019897">
    <property type="protein sequence ID" value="CAK9225882.1"/>
    <property type="molecule type" value="Genomic_DNA"/>
</dbReference>
<keyword evidence="17" id="KW-1185">Reference proteome</keyword>
<evidence type="ECO:0000256" key="3">
    <source>
        <dbReference type="ARBA" id="ARBA00010865"/>
    </source>
</evidence>
<evidence type="ECO:0000313" key="17">
    <source>
        <dbReference type="Proteomes" id="UP001497512"/>
    </source>
</evidence>
<keyword evidence="8" id="KW-0997">Cell inner membrane</keyword>
<feature type="domain" description="ABC transporter" evidence="15">
    <location>
        <begin position="55"/>
        <end position="294"/>
    </location>
</feature>
<dbReference type="InterPro" id="IPR003439">
    <property type="entry name" value="ABC_transporter-like_ATP-bd"/>
</dbReference>
<keyword evidence="10" id="KW-0067">ATP-binding</keyword>
<evidence type="ECO:0000256" key="2">
    <source>
        <dbReference type="ARBA" id="ARBA00004515"/>
    </source>
</evidence>
<accession>A0ABP0UNJ7</accession>
<evidence type="ECO:0000256" key="6">
    <source>
        <dbReference type="ARBA" id="ARBA00022475"/>
    </source>
</evidence>
<dbReference type="Proteomes" id="UP001497512">
    <property type="component" value="Chromosome 5"/>
</dbReference>
<keyword evidence="9" id="KW-0547">Nucleotide-binding</keyword>
<evidence type="ECO:0000256" key="9">
    <source>
        <dbReference type="ARBA" id="ARBA00022741"/>
    </source>
</evidence>
<keyword evidence="11" id="KW-1278">Translocase</keyword>
<dbReference type="InterPro" id="IPR032823">
    <property type="entry name" value="BCA_ABC_TP_C"/>
</dbReference>
<comment type="similarity">
    <text evidence="3">Belongs to the ABC transporter superfamily. Outer membrane lipopolysaccharide export (TC 1.B.42) family.</text>
</comment>
<keyword evidence="7" id="KW-0963">Cytoplasm</keyword>
<dbReference type="NCBIfam" id="TIGR04406">
    <property type="entry name" value="LPS_export_lptB"/>
    <property type="match status" value="1"/>
</dbReference>
<comment type="subunit">
    <text evidence="14">Component of the lipopolysaccharide transport and assembly complex. The LptBFG transporter is composed of two ATP-binding proteins (LptB) and two transmembrane proteins (LptF and LptG).</text>
</comment>
<keyword evidence="5" id="KW-0813">Transport</keyword>
<dbReference type="SMART" id="SM00382">
    <property type="entry name" value="AAA"/>
    <property type="match status" value="1"/>
</dbReference>
<evidence type="ECO:0000256" key="11">
    <source>
        <dbReference type="ARBA" id="ARBA00022967"/>
    </source>
</evidence>
<dbReference type="InterPro" id="IPR051120">
    <property type="entry name" value="ABC_AA/LPS_Transport"/>
</dbReference>
<dbReference type="PANTHER" id="PTHR45772">
    <property type="entry name" value="CONSERVED COMPONENT OF ABC TRANSPORTER FOR NATURAL AMINO ACIDS-RELATED"/>
    <property type="match status" value="1"/>
</dbReference>
<keyword evidence="6" id="KW-1003">Cell membrane</keyword>
<evidence type="ECO:0000256" key="7">
    <source>
        <dbReference type="ARBA" id="ARBA00022490"/>
    </source>
</evidence>
<dbReference type="InterPro" id="IPR003593">
    <property type="entry name" value="AAA+_ATPase"/>
</dbReference>
<dbReference type="InterPro" id="IPR030921">
    <property type="entry name" value="LPS_export_LptB"/>
</dbReference>
<gene>
    <name evidence="16" type="ORF">CSSPTR1EN2_LOCUS17961</name>
</gene>
<evidence type="ECO:0000256" key="10">
    <source>
        <dbReference type="ARBA" id="ARBA00022840"/>
    </source>
</evidence>
<evidence type="ECO:0000313" key="16">
    <source>
        <dbReference type="EMBL" id="CAK9225882.1"/>
    </source>
</evidence>
<dbReference type="PANTHER" id="PTHR45772:SF10">
    <property type="entry name" value="LIPOPOLYSACCHARIDE EXPORT SYSTEM ATP-BINDING PROTEIN LPTB"/>
    <property type="match status" value="1"/>
</dbReference>
<evidence type="ECO:0000256" key="13">
    <source>
        <dbReference type="ARBA" id="ARBA00024818"/>
    </source>
</evidence>
<dbReference type="Gene3D" id="3.40.50.300">
    <property type="entry name" value="P-loop containing nucleotide triphosphate hydrolases"/>
    <property type="match status" value="1"/>
</dbReference>
<name>A0ABP0UNJ7_9BRYO</name>
<dbReference type="PROSITE" id="PS50893">
    <property type="entry name" value="ABC_TRANSPORTER_2"/>
    <property type="match status" value="1"/>
</dbReference>
<reference evidence="16" key="1">
    <citation type="submission" date="2024-02" db="EMBL/GenBank/DDBJ databases">
        <authorList>
            <consortium name="ELIXIR-Norway"/>
            <consortium name="Elixir Norway"/>
        </authorList>
    </citation>
    <scope>NUCLEOTIDE SEQUENCE</scope>
</reference>
<evidence type="ECO:0000256" key="4">
    <source>
        <dbReference type="ARBA" id="ARBA00017803"/>
    </source>
</evidence>
<evidence type="ECO:0000259" key="15">
    <source>
        <dbReference type="PROSITE" id="PS50893"/>
    </source>
</evidence>
<evidence type="ECO:0000256" key="5">
    <source>
        <dbReference type="ARBA" id="ARBA00022448"/>
    </source>
</evidence>
<comment type="function">
    <text evidence="13">Part of the ABC transporter complex LptBFG involved in the translocation of lipopolysaccharide (LPS) from the inner membrane to the outer membrane. Probably responsible for energy coupling to the transport system.</text>
</comment>
<dbReference type="InterPro" id="IPR027417">
    <property type="entry name" value="P-loop_NTPase"/>
</dbReference>
<evidence type="ECO:0000256" key="12">
    <source>
        <dbReference type="ARBA" id="ARBA00023136"/>
    </source>
</evidence>
<evidence type="ECO:0000256" key="8">
    <source>
        <dbReference type="ARBA" id="ARBA00022519"/>
    </source>
</evidence>
<comment type="subcellular location">
    <subcellularLocation>
        <location evidence="2">Cell inner membrane</location>
        <topology evidence="2">Peripheral membrane protein</topology>
        <orientation evidence="2">Cytoplasmic side</orientation>
    </subcellularLocation>
    <subcellularLocation>
        <location evidence="1">Cytoplasm</location>
    </subcellularLocation>
</comment>
<evidence type="ECO:0000256" key="1">
    <source>
        <dbReference type="ARBA" id="ARBA00004496"/>
    </source>
</evidence>
<proteinExistence type="inferred from homology"/>